<dbReference type="Pfam" id="PF05573">
    <property type="entry name" value="NosL"/>
    <property type="match status" value="1"/>
</dbReference>
<sequence length="188" mass="19872">MKRLAAILCLAILPACQEDTADIPQAVTMTASAVGHFCQMNMLEHPGPKAQVHLTGLPGTPLFFSQVRDAVAYLRMPEQSHEIAAVYVSDMASAASWEIPGADNWIPASTAHYVVGSSRTGGMGAPELVPFSDAASAAQFAQRHGGQVQELADIPDTAVLAPVATSATTPDDDDFADRLRALSQERTN</sequence>
<dbReference type="SUPFAM" id="SSF160387">
    <property type="entry name" value="NosL/MerB-like"/>
    <property type="match status" value="1"/>
</dbReference>
<organism evidence="1 2">
    <name type="scientific">Roseovarius pacificus</name>
    <dbReference type="NCBI Taxonomy" id="337701"/>
    <lineage>
        <taxon>Bacteria</taxon>
        <taxon>Pseudomonadati</taxon>
        <taxon>Pseudomonadota</taxon>
        <taxon>Alphaproteobacteria</taxon>
        <taxon>Rhodobacterales</taxon>
        <taxon>Roseobacteraceae</taxon>
        <taxon>Roseovarius</taxon>
    </lineage>
</organism>
<dbReference type="PANTHER" id="PTHR41247">
    <property type="entry name" value="HTH-TYPE TRANSCRIPTIONAL REPRESSOR YCNK"/>
    <property type="match status" value="1"/>
</dbReference>
<dbReference type="RefSeq" id="WP_073034390.1">
    <property type="nucleotide sequence ID" value="NZ_BMLR01000004.1"/>
</dbReference>
<dbReference type="Proteomes" id="UP000183974">
    <property type="component" value="Unassembled WGS sequence"/>
</dbReference>
<name>A0A1M7BXE3_9RHOB</name>
<protein>
    <submittedName>
        <fullName evidence="1">Copper chaperone NosL</fullName>
    </submittedName>
</protein>
<evidence type="ECO:0000313" key="1">
    <source>
        <dbReference type="EMBL" id="SHL59624.1"/>
    </source>
</evidence>
<evidence type="ECO:0000313" key="2">
    <source>
        <dbReference type="Proteomes" id="UP000183974"/>
    </source>
</evidence>
<dbReference type="EMBL" id="FRBR01000004">
    <property type="protein sequence ID" value="SHL59624.1"/>
    <property type="molecule type" value="Genomic_DNA"/>
</dbReference>
<reference evidence="1 2" key="1">
    <citation type="submission" date="2016-11" db="EMBL/GenBank/DDBJ databases">
        <authorList>
            <person name="Jaros S."/>
            <person name="Januszkiewicz K."/>
            <person name="Wedrychowicz H."/>
        </authorList>
    </citation>
    <scope>NUCLEOTIDE SEQUENCE [LARGE SCALE GENOMIC DNA]</scope>
    <source>
        <strain evidence="1 2">DSM 29589</strain>
    </source>
</reference>
<dbReference type="PANTHER" id="PTHR41247:SF1">
    <property type="entry name" value="HTH-TYPE TRANSCRIPTIONAL REPRESSOR YCNK"/>
    <property type="match status" value="1"/>
</dbReference>
<accession>A0A1M7BXE3</accession>
<dbReference type="Gene3D" id="3.30.70.2060">
    <property type="match status" value="1"/>
</dbReference>
<dbReference type="AlphaFoldDB" id="A0A1M7BXE3"/>
<dbReference type="Gene3D" id="3.30.70.2050">
    <property type="match status" value="1"/>
</dbReference>
<dbReference type="OrthoDB" id="7354657at2"/>
<proteinExistence type="predicted"/>
<keyword evidence="2" id="KW-1185">Reference proteome</keyword>
<gene>
    <name evidence="1" type="ORF">SAMN05444398_10428</name>
</gene>
<dbReference type="STRING" id="337701.SAMN05444398_10428"/>
<dbReference type="InterPro" id="IPR008719">
    <property type="entry name" value="N2O_reductase_NosL"/>
</dbReference>